<protein>
    <submittedName>
        <fullName evidence="2">6-phosphofructokinase</fullName>
    </submittedName>
</protein>
<dbReference type="GO" id="GO:0016301">
    <property type="term" value="F:kinase activity"/>
    <property type="evidence" value="ECO:0007669"/>
    <property type="project" value="UniProtKB-KW"/>
</dbReference>
<evidence type="ECO:0000313" key="2">
    <source>
        <dbReference type="EMBL" id="JAG34797.1"/>
    </source>
</evidence>
<evidence type="ECO:0000313" key="3">
    <source>
        <dbReference type="EMBL" id="JAQ16929.1"/>
    </source>
</evidence>
<dbReference type="EMBL" id="GDHC01001700">
    <property type="protein sequence ID" value="JAQ16929.1"/>
    <property type="molecule type" value="Transcribed_RNA"/>
</dbReference>
<proteinExistence type="predicted"/>
<keyword evidence="2" id="KW-0808">Transferase</keyword>
<organism evidence="2">
    <name type="scientific">Lygus hesperus</name>
    <name type="common">Western plant bug</name>
    <dbReference type="NCBI Taxonomy" id="30085"/>
    <lineage>
        <taxon>Eukaryota</taxon>
        <taxon>Metazoa</taxon>
        <taxon>Ecdysozoa</taxon>
        <taxon>Arthropoda</taxon>
        <taxon>Hexapoda</taxon>
        <taxon>Insecta</taxon>
        <taxon>Pterygota</taxon>
        <taxon>Neoptera</taxon>
        <taxon>Paraneoptera</taxon>
        <taxon>Hemiptera</taxon>
        <taxon>Heteroptera</taxon>
        <taxon>Panheteroptera</taxon>
        <taxon>Cimicomorpha</taxon>
        <taxon>Miridae</taxon>
        <taxon>Mirini</taxon>
        <taxon>Lygus</taxon>
    </lineage>
</organism>
<dbReference type="AlphaFoldDB" id="A0A0A9YP30"/>
<gene>
    <name evidence="2" type="primary">pfkA_0</name>
    <name evidence="2" type="ORF">CM83_32352</name>
    <name evidence="3" type="ORF">g.34953</name>
</gene>
<feature type="region of interest" description="Disordered" evidence="1">
    <location>
        <begin position="1"/>
        <end position="30"/>
    </location>
</feature>
<name>A0A0A9YP30_LYGHE</name>
<dbReference type="EMBL" id="GBHO01008807">
    <property type="protein sequence ID" value="JAG34797.1"/>
    <property type="molecule type" value="Transcribed_RNA"/>
</dbReference>
<reference evidence="2" key="1">
    <citation type="journal article" date="2014" name="PLoS ONE">
        <title>Transcriptome-Based Identification of ABC Transporters in the Western Tarnished Plant Bug Lygus hesperus.</title>
        <authorList>
            <person name="Hull J.J."/>
            <person name="Chaney K."/>
            <person name="Geib S.M."/>
            <person name="Fabrick J.A."/>
            <person name="Brent C.S."/>
            <person name="Walsh D."/>
            <person name="Lavine L.C."/>
        </authorList>
    </citation>
    <scope>NUCLEOTIDE SEQUENCE</scope>
</reference>
<sequence length="100" mass="11741">MHDYRAHVTQSSINKNNKPNHRGSRECNNGQHDRLLPVLFLHGAYAGGREEMRYLQANKAACDAVILHPHDITMKKEFMKRLQRGRDRLRIHEEMNAMKH</sequence>
<evidence type="ECO:0000256" key="1">
    <source>
        <dbReference type="SAM" id="MobiDB-lite"/>
    </source>
</evidence>
<keyword evidence="2" id="KW-0418">Kinase</keyword>
<reference evidence="3" key="3">
    <citation type="journal article" date="2016" name="Gigascience">
        <title>De novo construction of an expanded transcriptome assembly for the western tarnished plant bug, Lygus hesperus.</title>
        <authorList>
            <person name="Tassone E.E."/>
            <person name="Geib S.M."/>
            <person name="Hall B."/>
            <person name="Fabrick J.A."/>
            <person name="Brent C.S."/>
            <person name="Hull J.J."/>
        </authorList>
    </citation>
    <scope>NUCLEOTIDE SEQUENCE</scope>
</reference>
<feature type="compositionally biased region" description="Polar residues" evidence="1">
    <location>
        <begin position="8"/>
        <end position="17"/>
    </location>
</feature>
<reference evidence="2" key="2">
    <citation type="submission" date="2014-07" db="EMBL/GenBank/DDBJ databases">
        <authorList>
            <person name="Hull J."/>
        </authorList>
    </citation>
    <scope>NUCLEOTIDE SEQUENCE</scope>
</reference>
<accession>A0A0A9YP30</accession>